<feature type="non-terminal residue" evidence="2">
    <location>
        <position position="139"/>
    </location>
</feature>
<dbReference type="GO" id="GO:0019887">
    <property type="term" value="F:protein kinase regulator activity"/>
    <property type="evidence" value="ECO:0007669"/>
    <property type="project" value="TreeGrafter"/>
</dbReference>
<dbReference type="AlphaFoldDB" id="A0A6P7H744"/>
<feature type="non-terminal residue" evidence="2">
    <location>
        <position position="1"/>
    </location>
</feature>
<dbReference type="InterPro" id="IPR052771">
    <property type="entry name" value="Neurotrophin_sig_adaptor"/>
</dbReference>
<dbReference type="InParanoid" id="A0A6P7H744"/>
<dbReference type="GO" id="GO:0030165">
    <property type="term" value="F:PDZ domain binding"/>
    <property type="evidence" value="ECO:0007669"/>
    <property type="project" value="TreeGrafter"/>
</dbReference>
<evidence type="ECO:0000256" key="1">
    <source>
        <dbReference type="SAM" id="Phobius"/>
    </source>
</evidence>
<dbReference type="RefSeq" id="XP_028153543.1">
    <property type="nucleotide sequence ID" value="XM_028297742.1"/>
</dbReference>
<proteinExistence type="predicted"/>
<keyword evidence="1" id="KW-1133">Transmembrane helix</keyword>
<accession>A0A6P7H744</accession>
<feature type="transmembrane region" description="Helical" evidence="1">
    <location>
        <begin position="12"/>
        <end position="37"/>
    </location>
</feature>
<name>A0A6P7H744_DIAVI</name>
<reference evidence="2" key="1">
    <citation type="submission" date="2025-08" db="UniProtKB">
        <authorList>
            <consortium name="RefSeq"/>
        </authorList>
    </citation>
    <scope>IDENTIFICATION</scope>
    <source>
        <tissue evidence="2">Whole insect</tissue>
    </source>
</reference>
<keyword evidence="1" id="KW-0812">Transmembrane</keyword>
<keyword evidence="1" id="KW-0472">Membrane</keyword>
<evidence type="ECO:0000313" key="2">
    <source>
        <dbReference type="RefSeq" id="XP_028153543.1"/>
    </source>
</evidence>
<dbReference type="PANTHER" id="PTHR24116">
    <property type="entry name" value="KINASE D-INTERACTING SUBSTRATE OF 220 KDA"/>
    <property type="match status" value="1"/>
</dbReference>
<sequence>KSASSWTYRKVCCLPYVVFFEVTLLMLLTGTCALTIYLIHVSATTTVTDINEFTLKMILVVAALLLGVACLANMYTWSRMLKALLFSQRRHLQRSISKLETLKSEGFLQTLRQEVRISLSSLMVLQPCKRVSTFPGLLR</sequence>
<protein>
    <submittedName>
        <fullName evidence="2">Uncharacterized protein LOC114347007</fullName>
    </submittedName>
</protein>
<dbReference type="PANTHER" id="PTHR24116:SF0">
    <property type="entry name" value="KINASE D-INTERACTING SUBSTRATE OF 220 KDA"/>
    <property type="match status" value="1"/>
</dbReference>
<feature type="transmembrane region" description="Helical" evidence="1">
    <location>
        <begin position="57"/>
        <end position="77"/>
    </location>
</feature>
<organism evidence="2">
    <name type="scientific">Diabrotica virgifera virgifera</name>
    <name type="common">western corn rootworm</name>
    <dbReference type="NCBI Taxonomy" id="50390"/>
    <lineage>
        <taxon>Eukaryota</taxon>
        <taxon>Metazoa</taxon>
        <taxon>Ecdysozoa</taxon>
        <taxon>Arthropoda</taxon>
        <taxon>Hexapoda</taxon>
        <taxon>Insecta</taxon>
        <taxon>Pterygota</taxon>
        <taxon>Neoptera</taxon>
        <taxon>Endopterygota</taxon>
        <taxon>Coleoptera</taxon>
        <taxon>Polyphaga</taxon>
        <taxon>Cucujiformia</taxon>
        <taxon>Chrysomeloidea</taxon>
        <taxon>Chrysomelidae</taxon>
        <taxon>Galerucinae</taxon>
        <taxon>Diabroticina</taxon>
        <taxon>Diabroticites</taxon>
        <taxon>Diabrotica</taxon>
    </lineage>
</organism>
<gene>
    <name evidence="2" type="primary">LOC114347007</name>
</gene>